<evidence type="ECO:0000313" key="4">
    <source>
        <dbReference type="EMBL" id="MFC6889358.1"/>
    </source>
</evidence>
<dbReference type="SUPFAM" id="SSF53850">
    <property type="entry name" value="Periplasmic binding protein-like II"/>
    <property type="match status" value="1"/>
</dbReference>
<feature type="domain" description="PBP" evidence="3">
    <location>
        <begin position="138"/>
        <end position="347"/>
    </location>
</feature>
<dbReference type="PANTHER" id="PTHR30570">
    <property type="entry name" value="PERIPLASMIC PHOSPHATE BINDING COMPONENT OF PHOSPHATE ABC TRANSPORTER"/>
    <property type="match status" value="1"/>
</dbReference>
<keyword evidence="5" id="KW-1185">Reference proteome</keyword>
<dbReference type="AlphaFoldDB" id="A0ABD5UJL4"/>
<dbReference type="PROSITE" id="PS51257">
    <property type="entry name" value="PROKAR_LIPOPROTEIN"/>
    <property type="match status" value="1"/>
</dbReference>
<dbReference type="InterPro" id="IPR050811">
    <property type="entry name" value="Phosphate_ABC_transporter"/>
</dbReference>
<evidence type="ECO:0000256" key="1">
    <source>
        <dbReference type="ARBA" id="ARBA00022729"/>
    </source>
</evidence>
<feature type="compositionally biased region" description="Polar residues" evidence="2">
    <location>
        <begin position="61"/>
        <end position="92"/>
    </location>
</feature>
<evidence type="ECO:0000259" key="3">
    <source>
        <dbReference type="Pfam" id="PF12849"/>
    </source>
</evidence>
<dbReference type="RefSeq" id="WP_379768058.1">
    <property type="nucleotide sequence ID" value="NZ_JBHSXI010000011.1"/>
</dbReference>
<dbReference type="Proteomes" id="UP001596333">
    <property type="component" value="Unassembled WGS sequence"/>
</dbReference>
<sequence>MSRDSGRQADAVSRRKYLLTSAAVGAAGLAGCSGTSDNSGGGGDGGDGGDGGSGNEDSSNTIDSGSSGPTTVTAEGSSTVYPISNKGSSYWNSNSPASDGEYWGSNDETSVPGWDQIETDQNIADYFGSLYGFEPTGERSNPPFATRVALSHSGTGCEAVRDGLVDIGNSSGPITAELDISEEERDENYVDHVVGRDGQPVFVSQAIYDAGVEQLTGEQIRGIYQGEITNWSEVGGPDQEIYVVGRAEGSGTDTSFRLNMLGDADAPMDVDTRFGQNQQVQQVLQDNDNAIGYMALAFSGSGIQAIAIDFEGTVFRPDPDAENTIFDSEYPLNRDLHMYTRINEETPEGTDMREAAFLNMFLTDFGQQVFVEDVNYITLPTSDIEAEREKLPDQV</sequence>
<feature type="compositionally biased region" description="Gly residues" evidence="2">
    <location>
        <begin position="39"/>
        <end position="54"/>
    </location>
</feature>
<dbReference type="Gene3D" id="3.40.190.10">
    <property type="entry name" value="Periplasmic binding protein-like II"/>
    <property type="match status" value="2"/>
</dbReference>
<protein>
    <submittedName>
        <fullName evidence="4">Substrate-binding domain-containing protein</fullName>
    </submittedName>
</protein>
<reference evidence="4 5" key="1">
    <citation type="journal article" date="2019" name="Int. J. Syst. Evol. Microbiol.">
        <title>The Global Catalogue of Microorganisms (GCM) 10K type strain sequencing project: providing services to taxonomists for standard genome sequencing and annotation.</title>
        <authorList>
            <consortium name="The Broad Institute Genomics Platform"/>
            <consortium name="The Broad Institute Genome Sequencing Center for Infectious Disease"/>
            <person name="Wu L."/>
            <person name="Ma J."/>
        </authorList>
    </citation>
    <scope>NUCLEOTIDE SEQUENCE [LARGE SCALE GENOMIC DNA]</scope>
    <source>
        <strain evidence="4 5">Y73</strain>
    </source>
</reference>
<organism evidence="4 5">
    <name type="scientific">Halorubrum trueperi</name>
    <dbReference type="NCBI Taxonomy" id="2004704"/>
    <lineage>
        <taxon>Archaea</taxon>
        <taxon>Methanobacteriati</taxon>
        <taxon>Methanobacteriota</taxon>
        <taxon>Stenosarchaea group</taxon>
        <taxon>Halobacteria</taxon>
        <taxon>Halobacteriales</taxon>
        <taxon>Haloferacaceae</taxon>
        <taxon>Halorubrum</taxon>
    </lineage>
</organism>
<comment type="caution">
    <text evidence="4">The sequence shown here is derived from an EMBL/GenBank/DDBJ whole genome shotgun (WGS) entry which is preliminary data.</text>
</comment>
<dbReference type="PANTHER" id="PTHR30570:SF1">
    <property type="entry name" value="PHOSPHATE-BINDING PROTEIN PSTS"/>
    <property type="match status" value="1"/>
</dbReference>
<name>A0ABD5UJL4_9EURY</name>
<feature type="region of interest" description="Disordered" evidence="2">
    <location>
        <begin position="28"/>
        <end position="92"/>
    </location>
</feature>
<dbReference type="Pfam" id="PF12849">
    <property type="entry name" value="PBP_like_2"/>
    <property type="match status" value="1"/>
</dbReference>
<gene>
    <name evidence="4" type="ORF">ACFQEY_10080</name>
</gene>
<evidence type="ECO:0000256" key="2">
    <source>
        <dbReference type="SAM" id="MobiDB-lite"/>
    </source>
</evidence>
<evidence type="ECO:0000313" key="5">
    <source>
        <dbReference type="Proteomes" id="UP001596333"/>
    </source>
</evidence>
<dbReference type="EMBL" id="JBHSXI010000011">
    <property type="protein sequence ID" value="MFC6889358.1"/>
    <property type="molecule type" value="Genomic_DNA"/>
</dbReference>
<proteinExistence type="predicted"/>
<accession>A0ABD5UJL4</accession>
<dbReference type="InterPro" id="IPR024370">
    <property type="entry name" value="PBP_domain"/>
</dbReference>
<keyword evidence="1" id="KW-0732">Signal</keyword>